<dbReference type="Proteomes" id="UP000019494">
    <property type="component" value="Unassembled WGS sequence"/>
</dbReference>
<feature type="transmembrane region" description="Helical" evidence="1">
    <location>
        <begin position="20"/>
        <end position="41"/>
    </location>
</feature>
<dbReference type="PATRIC" id="fig|584657.3.peg.765"/>
<evidence type="ECO:0000256" key="1">
    <source>
        <dbReference type="SAM" id="Phobius"/>
    </source>
</evidence>
<dbReference type="EMBL" id="AWQS01000016">
    <property type="protein sequence ID" value="EWT07285.1"/>
    <property type="molecule type" value="Genomic_DNA"/>
</dbReference>
<keyword evidence="1" id="KW-0472">Membrane</keyword>
<keyword evidence="1" id="KW-1133">Transmembrane helix</keyword>
<organism evidence="2 3">
    <name type="scientific">Intrasporangium chromatireducens Q5-1</name>
    <dbReference type="NCBI Taxonomy" id="584657"/>
    <lineage>
        <taxon>Bacteria</taxon>
        <taxon>Bacillati</taxon>
        <taxon>Actinomycetota</taxon>
        <taxon>Actinomycetes</taxon>
        <taxon>Micrococcales</taxon>
        <taxon>Intrasporangiaceae</taxon>
        <taxon>Intrasporangium</taxon>
    </lineage>
</organism>
<gene>
    <name evidence="2" type="ORF">N864_08850</name>
</gene>
<proteinExistence type="predicted"/>
<dbReference type="AlphaFoldDB" id="W9GME5"/>
<sequence>MLADAPPPGFYAPDPYAGRWLWVGIGLVGLVLAWYAVVWWVTRAQRHRPPAGGQGLGVEQLRQEYLRQIETVVRRARSGAVTQRQAHQQLSVLVRHFVQEVSGIAAPTMTLTDLRQTGDRERLGTVAETVAVLYPAEFGTHRAETLDDAAALARQVVSRWS</sequence>
<dbReference type="RefSeq" id="WP_034713662.1">
    <property type="nucleotide sequence ID" value="NZ_AWQS01000016.1"/>
</dbReference>
<evidence type="ECO:0000313" key="2">
    <source>
        <dbReference type="EMBL" id="EWT07285.1"/>
    </source>
</evidence>
<keyword evidence="1" id="KW-0812">Transmembrane</keyword>
<accession>W9GME5</accession>
<comment type="caution">
    <text evidence="2">The sequence shown here is derived from an EMBL/GenBank/DDBJ whole genome shotgun (WGS) entry which is preliminary data.</text>
</comment>
<keyword evidence="3" id="KW-1185">Reference proteome</keyword>
<protein>
    <recommendedName>
        <fullName evidence="4">DUF4381 domain-containing protein</fullName>
    </recommendedName>
</protein>
<dbReference type="OrthoDB" id="5079845at2"/>
<name>W9GME5_9MICO</name>
<evidence type="ECO:0008006" key="4">
    <source>
        <dbReference type="Google" id="ProtNLM"/>
    </source>
</evidence>
<evidence type="ECO:0000313" key="3">
    <source>
        <dbReference type="Proteomes" id="UP000019494"/>
    </source>
</evidence>
<reference evidence="3" key="1">
    <citation type="submission" date="2013-08" db="EMBL/GenBank/DDBJ databases">
        <title>Intrasporangium oryzae NRRL B-24470.</title>
        <authorList>
            <person name="Liu H."/>
            <person name="Wang G."/>
        </authorList>
    </citation>
    <scope>NUCLEOTIDE SEQUENCE [LARGE SCALE GENOMIC DNA]</scope>
    <source>
        <strain evidence="3">Q5-1</strain>
    </source>
</reference>